<name>A0A3B0UCZ5_9ZZZZ</name>
<reference evidence="1" key="1">
    <citation type="submission" date="2018-06" db="EMBL/GenBank/DDBJ databases">
        <authorList>
            <person name="Zhirakovskaya E."/>
        </authorList>
    </citation>
    <scope>NUCLEOTIDE SEQUENCE</scope>
</reference>
<dbReference type="AlphaFoldDB" id="A0A3B0UCZ5"/>
<evidence type="ECO:0000313" key="1">
    <source>
        <dbReference type="EMBL" id="VAW28841.1"/>
    </source>
</evidence>
<sequence length="75" mass="8818">SIRNDEIWAALPDSYNDPFDCRLYPGVAKITEDLQHQIFQVIDELYPADEADRQKKEIQERRTNIKLMKKLRIGG</sequence>
<protein>
    <submittedName>
        <fullName evidence="1">Uncharacterized protein</fullName>
    </submittedName>
</protein>
<dbReference type="EMBL" id="UOES01000466">
    <property type="protein sequence ID" value="VAW28841.1"/>
    <property type="molecule type" value="Genomic_DNA"/>
</dbReference>
<proteinExistence type="predicted"/>
<gene>
    <name evidence="1" type="ORF">MNBD_BACTEROID06-42</name>
</gene>
<accession>A0A3B0UCZ5</accession>
<feature type="non-terminal residue" evidence="1">
    <location>
        <position position="1"/>
    </location>
</feature>
<organism evidence="1">
    <name type="scientific">hydrothermal vent metagenome</name>
    <dbReference type="NCBI Taxonomy" id="652676"/>
    <lineage>
        <taxon>unclassified sequences</taxon>
        <taxon>metagenomes</taxon>
        <taxon>ecological metagenomes</taxon>
    </lineage>
</organism>